<dbReference type="PRINTS" id="PR01857">
    <property type="entry name" value="ADAMTSFAMILY"/>
</dbReference>
<dbReference type="Pfam" id="PF19236">
    <property type="entry name" value="ADAMTS_CR_3"/>
    <property type="match status" value="1"/>
</dbReference>
<keyword evidence="6" id="KW-1185">Reference proteome</keyword>
<evidence type="ECO:0000256" key="3">
    <source>
        <dbReference type="SAM" id="MobiDB-lite"/>
    </source>
</evidence>
<gene>
    <name evidence="5" type="primary">ADAMTSL5</name>
</gene>
<dbReference type="GO" id="GO:0005576">
    <property type="term" value="C:extracellular region"/>
    <property type="evidence" value="ECO:0007669"/>
    <property type="project" value="UniProtKB-SubCell"/>
</dbReference>
<evidence type="ECO:0000256" key="2">
    <source>
        <dbReference type="ARBA" id="ARBA00022525"/>
    </source>
</evidence>
<dbReference type="PANTHER" id="PTHR13723:SF173">
    <property type="entry name" value="ADAMTS-LIKE PROTEIN 5"/>
    <property type="match status" value="1"/>
</dbReference>
<accession>A0A9L0IDY5</accession>
<dbReference type="GO" id="GO:0031012">
    <property type="term" value="C:extracellular matrix"/>
    <property type="evidence" value="ECO:0007669"/>
    <property type="project" value="TreeGrafter"/>
</dbReference>
<reference evidence="5" key="2">
    <citation type="submission" date="2025-08" db="UniProtKB">
        <authorList>
            <consortium name="Ensembl"/>
        </authorList>
    </citation>
    <scope>IDENTIFICATION</scope>
</reference>
<evidence type="ECO:0000259" key="4">
    <source>
        <dbReference type="Pfam" id="PF19236"/>
    </source>
</evidence>
<name>A0A9L0IDY5_EQUAS</name>
<proteinExistence type="predicted"/>
<dbReference type="AlphaFoldDB" id="A0A9L0IDY5"/>
<feature type="region of interest" description="Disordered" evidence="3">
    <location>
        <begin position="16"/>
        <end position="54"/>
    </location>
</feature>
<reference evidence="5 6" key="1">
    <citation type="journal article" date="2020" name="Nat. Commun.">
        <title>Donkey genomes provide new insights into domestication and selection for coat color.</title>
        <authorList>
            <person name="Wang"/>
            <person name="C."/>
            <person name="Li"/>
            <person name="H."/>
            <person name="Guo"/>
            <person name="Y."/>
            <person name="Huang"/>
            <person name="J."/>
            <person name="Sun"/>
            <person name="Y."/>
            <person name="Min"/>
            <person name="J."/>
            <person name="Wang"/>
            <person name="J."/>
            <person name="Fang"/>
            <person name="X."/>
            <person name="Zhao"/>
            <person name="Z."/>
            <person name="Wang"/>
            <person name="S."/>
            <person name="Zhang"/>
            <person name="Y."/>
            <person name="Liu"/>
            <person name="Q."/>
            <person name="Jiang"/>
            <person name="Q."/>
            <person name="Wang"/>
            <person name="X."/>
            <person name="Guo"/>
            <person name="Y."/>
            <person name="Yang"/>
            <person name="C."/>
            <person name="Wang"/>
            <person name="Y."/>
            <person name="Tian"/>
            <person name="F."/>
            <person name="Zhuang"/>
            <person name="G."/>
            <person name="Fan"/>
            <person name="Y."/>
            <person name="Gao"/>
            <person name="Q."/>
            <person name="Li"/>
            <person name="Y."/>
            <person name="Ju"/>
            <person name="Z."/>
            <person name="Li"/>
            <person name="J."/>
            <person name="Li"/>
            <person name="R."/>
            <person name="Hou"/>
            <person name="M."/>
            <person name="Yang"/>
            <person name="G."/>
            <person name="Liu"/>
            <person name="G."/>
            <person name="Liu"/>
            <person name="W."/>
            <person name="Guo"/>
            <person name="J."/>
            <person name="Pan"/>
            <person name="S."/>
            <person name="Fan"/>
            <person name="G."/>
            <person name="Zhang"/>
            <person name="W."/>
            <person name="Zhang"/>
            <person name="R."/>
            <person name="Yu"/>
            <person name="J."/>
            <person name="Zhang"/>
            <person name="X."/>
            <person name="Yin"/>
            <person name="Q."/>
            <person name="Ji"/>
            <person name="C."/>
            <person name="Jin"/>
            <person name="Y."/>
            <person name="Yue"/>
            <person name="G."/>
            <person name="Liu"/>
            <person name="M."/>
            <person name="Xu"/>
            <person name="J."/>
            <person name="Liu"/>
            <person name="S."/>
            <person name="Jordana"/>
            <person name="J."/>
            <person name="Noce"/>
            <person name="A."/>
            <person name="Amills"/>
            <person name="M."/>
            <person name="Wu"/>
            <person name="D.D."/>
            <person name="Li"/>
            <person name="S."/>
            <person name="Zhou"/>
            <person name="X. and Zhong"/>
            <person name="J."/>
        </authorList>
    </citation>
    <scope>NUCLEOTIDE SEQUENCE [LARGE SCALE GENOMIC DNA]</scope>
</reference>
<protein>
    <submittedName>
        <fullName evidence="5">ADAMTS like 5</fullName>
    </submittedName>
</protein>
<dbReference type="Ensembl" id="ENSEAST00005082936.1">
    <property type="protein sequence ID" value="ENSEASP00005035263.1"/>
    <property type="gene ID" value="ENSEASG00005021735.2"/>
</dbReference>
<reference evidence="5" key="3">
    <citation type="submission" date="2025-09" db="UniProtKB">
        <authorList>
            <consortium name="Ensembl"/>
        </authorList>
    </citation>
    <scope>IDENTIFICATION</scope>
</reference>
<dbReference type="GO" id="GO:0006508">
    <property type="term" value="P:proteolysis"/>
    <property type="evidence" value="ECO:0007669"/>
    <property type="project" value="TreeGrafter"/>
</dbReference>
<feature type="compositionally biased region" description="Pro residues" evidence="3">
    <location>
        <begin position="44"/>
        <end position="54"/>
    </location>
</feature>
<dbReference type="GO" id="GO:0030198">
    <property type="term" value="P:extracellular matrix organization"/>
    <property type="evidence" value="ECO:0007669"/>
    <property type="project" value="InterPro"/>
</dbReference>
<dbReference type="InterPro" id="IPR045371">
    <property type="entry name" value="ADAMTS_CR_3"/>
</dbReference>
<organism evidence="5 6">
    <name type="scientific">Equus asinus</name>
    <name type="common">Donkey</name>
    <name type="synonym">Equus africanus asinus</name>
    <dbReference type="NCBI Taxonomy" id="9793"/>
    <lineage>
        <taxon>Eukaryota</taxon>
        <taxon>Metazoa</taxon>
        <taxon>Chordata</taxon>
        <taxon>Craniata</taxon>
        <taxon>Vertebrata</taxon>
        <taxon>Euteleostomi</taxon>
        <taxon>Mammalia</taxon>
        <taxon>Eutheria</taxon>
        <taxon>Laurasiatheria</taxon>
        <taxon>Perissodactyla</taxon>
        <taxon>Equidae</taxon>
        <taxon>Equus</taxon>
    </lineage>
</organism>
<feature type="region of interest" description="Disordered" evidence="3">
    <location>
        <begin position="214"/>
        <end position="241"/>
    </location>
</feature>
<evidence type="ECO:0000313" key="6">
    <source>
        <dbReference type="Proteomes" id="UP000694387"/>
    </source>
</evidence>
<dbReference type="InterPro" id="IPR050439">
    <property type="entry name" value="ADAMTS_ADAMTS-like"/>
</dbReference>
<dbReference type="GO" id="GO:0004222">
    <property type="term" value="F:metalloendopeptidase activity"/>
    <property type="evidence" value="ECO:0007669"/>
    <property type="project" value="TreeGrafter"/>
</dbReference>
<dbReference type="GeneTree" id="ENSGT00940000160456"/>
<keyword evidence="2" id="KW-0964">Secreted</keyword>
<sequence length="241" mass="25185">VCPHWPTLHKVSLSPGLSPAGPRCADGETEAWGGGAAGPRPHWKTPPPLEPPAVDPPELWFGGQCSVGSGRVDPVAILESLLQLLRAGALGAQPPVHPDCPPGAVPFRDLQCALYNGRPVLGTQEAYRWVPFYGAPNQCDLNCLAEGHAFYHTFGRVLDGTPCSPGTRGLCVAGRCLSAGCDGLLGSDAREDHCGRCGGANDSCLFVQRVFRDAGDRPPRPPLSPSASPLTSRGPGSQGPF</sequence>
<comment type="subcellular location">
    <subcellularLocation>
        <location evidence="1">Secreted</location>
    </subcellularLocation>
</comment>
<dbReference type="PANTHER" id="PTHR13723">
    <property type="entry name" value="ADAMTS A DISINTEGRIN AND METALLOPROTEASE WITH THROMBOSPONDIN MOTIFS PROTEASE"/>
    <property type="match status" value="1"/>
</dbReference>
<evidence type="ECO:0000256" key="1">
    <source>
        <dbReference type="ARBA" id="ARBA00004613"/>
    </source>
</evidence>
<dbReference type="Proteomes" id="UP000694387">
    <property type="component" value="Chromosome 20"/>
</dbReference>
<dbReference type="InterPro" id="IPR013273">
    <property type="entry name" value="ADAMTS/ADAMTS-like"/>
</dbReference>
<feature type="domain" description="ADAMTS/ADAMTS-like cysteine-rich" evidence="4">
    <location>
        <begin position="107"/>
        <end position="204"/>
    </location>
</feature>
<dbReference type="Gene3D" id="3.40.1620.60">
    <property type="match status" value="1"/>
</dbReference>
<evidence type="ECO:0000313" key="5">
    <source>
        <dbReference type="Ensembl" id="ENSEASP00005035263.1"/>
    </source>
</evidence>